<gene>
    <name evidence="2" type="ORF">UFOPK3472_04481</name>
</gene>
<keyword evidence="1" id="KW-0472">Membrane</keyword>
<dbReference type="AlphaFoldDB" id="A0A6J7J3V0"/>
<feature type="transmembrane region" description="Helical" evidence="1">
    <location>
        <begin position="23"/>
        <end position="46"/>
    </location>
</feature>
<evidence type="ECO:0000313" key="2">
    <source>
        <dbReference type="EMBL" id="CAB4937895.1"/>
    </source>
</evidence>
<dbReference type="EMBL" id="CAFBLX010000578">
    <property type="protein sequence ID" value="CAB4937895.1"/>
    <property type="molecule type" value="Genomic_DNA"/>
</dbReference>
<accession>A0A6J7J3V0</accession>
<sequence>MRRHIIHSDPIGYIGPAPSVFDLAALTAINTVAALLVSVIILLWSVRRTWARAAAVALTLAVLAGAAAAGRSIVTPHTALAATAYVMPVFALGVAGLLHVFVHLRPRPDSNDQKGDPMTATTIQDAIEGKAL</sequence>
<feature type="transmembrane region" description="Helical" evidence="1">
    <location>
        <begin position="53"/>
        <end position="74"/>
    </location>
</feature>
<proteinExistence type="predicted"/>
<protein>
    <submittedName>
        <fullName evidence="2">Unannotated protein</fullName>
    </submittedName>
</protein>
<keyword evidence="1" id="KW-0812">Transmembrane</keyword>
<organism evidence="2">
    <name type="scientific">freshwater metagenome</name>
    <dbReference type="NCBI Taxonomy" id="449393"/>
    <lineage>
        <taxon>unclassified sequences</taxon>
        <taxon>metagenomes</taxon>
        <taxon>ecological metagenomes</taxon>
    </lineage>
</organism>
<name>A0A6J7J3V0_9ZZZZ</name>
<reference evidence="2" key="1">
    <citation type="submission" date="2020-05" db="EMBL/GenBank/DDBJ databases">
        <authorList>
            <person name="Chiriac C."/>
            <person name="Salcher M."/>
            <person name="Ghai R."/>
            <person name="Kavagutti S V."/>
        </authorList>
    </citation>
    <scope>NUCLEOTIDE SEQUENCE</scope>
</reference>
<keyword evidence="1" id="KW-1133">Transmembrane helix</keyword>
<evidence type="ECO:0000256" key="1">
    <source>
        <dbReference type="SAM" id="Phobius"/>
    </source>
</evidence>
<feature type="transmembrane region" description="Helical" evidence="1">
    <location>
        <begin position="80"/>
        <end position="104"/>
    </location>
</feature>